<reference evidence="12" key="1">
    <citation type="submission" date="2016-10" db="EMBL/GenBank/DDBJ databases">
        <authorList>
            <person name="Varghese N."/>
            <person name="Submissions S."/>
        </authorList>
    </citation>
    <scope>NUCLEOTIDE SEQUENCE [LARGE SCALE GENOMIC DNA]</scope>
    <source>
        <strain evidence="12">CGMCC 1.8895</strain>
    </source>
</reference>
<dbReference type="GO" id="GO:0004852">
    <property type="term" value="F:uroporphyrinogen-III synthase activity"/>
    <property type="evidence" value="ECO:0007669"/>
    <property type="project" value="UniProtKB-UniRule"/>
</dbReference>
<evidence type="ECO:0000256" key="7">
    <source>
        <dbReference type="ARBA" id="ARBA00040167"/>
    </source>
</evidence>
<dbReference type="PANTHER" id="PTHR38042:SF1">
    <property type="entry name" value="UROPORPHYRINOGEN-III SYNTHASE, CHLOROPLASTIC"/>
    <property type="match status" value="1"/>
</dbReference>
<dbReference type="STRING" id="576118.SAMN05216216_11860"/>
<evidence type="ECO:0000256" key="5">
    <source>
        <dbReference type="ARBA" id="ARBA00023244"/>
    </source>
</evidence>
<evidence type="ECO:0000256" key="2">
    <source>
        <dbReference type="ARBA" id="ARBA00008133"/>
    </source>
</evidence>
<sequence length="237" mass="27346">MIKSMKTYNSSTKNVLVTQTKLNAESDEFDIIHAPLIKIQPLAFDEDFLDEHYDWIILTSKNAVNLFLPYLEKTRFVKIASIGEKTTELLVKNGYKVDFEPSVYTQEGFIEQFPLDDEVDMKRVLYPTSKDARNILHDYLEEHGVEVVKFSIYKPVDNAESIQMIRERWDDIDIITFSSPSGVKVLMKYFEKNMLKEKPVVSIGAVTKKELESIGIHSISPEKATLESIFELIKEKL</sequence>
<evidence type="ECO:0000256" key="1">
    <source>
        <dbReference type="ARBA" id="ARBA00004772"/>
    </source>
</evidence>
<evidence type="ECO:0000256" key="8">
    <source>
        <dbReference type="ARBA" id="ARBA00048617"/>
    </source>
</evidence>
<comment type="function">
    <text evidence="6 9">Catalyzes cyclization of the linear tetrapyrrole, hydroxymethylbilane, to the macrocyclic uroporphyrinogen III.</text>
</comment>
<comment type="pathway">
    <text evidence="1 9">Porphyrin-containing compound metabolism; protoporphyrin-IX biosynthesis; coproporphyrinogen-III from 5-aminolevulinate: step 3/4.</text>
</comment>
<dbReference type="InterPro" id="IPR003754">
    <property type="entry name" value="4pyrrol_synth_uPrphyn_synth"/>
</dbReference>
<dbReference type="Proteomes" id="UP000199008">
    <property type="component" value="Unassembled WGS sequence"/>
</dbReference>
<keyword evidence="5 9" id="KW-0627">Porphyrin biosynthesis</keyword>
<accession>A0A1G9GQN2</accession>
<dbReference type="InterPro" id="IPR036108">
    <property type="entry name" value="4pyrrol_syn_uPrphyn_synt_sf"/>
</dbReference>
<name>A0A1G9GQN2_9BACL</name>
<evidence type="ECO:0000256" key="3">
    <source>
        <dbReference type="ARBA" id="ARBA00013109"/>
    </source>
</evidence>
<keyword evidence="12" id="KW-1185">Reference proteome</keyword>
<organism evidence="11 12">
    <name type="scientific">Lacicoccus qingdaonensis</name>
    <dbReference type="NCBI Taxonomy" id="576118"/>
    <lineage>
        <taxon>Bacteria</taxon>
        <taxon>Bacillati</taxon>
        <taxon>Bacillota</taxon>
        <taxon>Bacilli</taxon>
        <taxon>Bacillales</taxon>
        <taxon>Salinicoccaceae</taxon>
        <taxon>Lacicoccus</taxon>
    </lineage>
</organism>
<dbReference type="InterPro" id="IPR039793">
    <property type="entry name" value="UROS/Hem4"/>
</dbReference>
<evidence type="ECO:0000256" key="9">
    <source>
        <dbReference type="RuleBase" id="RU366031"/>
    </source>
</evidence>
<dbReference type="PANTHER" id="PTHR38042">
    <property type="entry name" value="UROPORPHYRINOGEN-III SYNTHASE, CHLOROPLASTIC"/>
    <property type="match status" value="1"/>
</dbReference>
<dbReference type="AlphaFoldDB" id="A0A1G9GQN2"/>
<dbReference type="UniPathway" id="UPA00251">
    <property type="reaction ID" value="UER00320"/>
</dbReference>
<dbReference type="EMBL" id="FNFY01000018">
    <property type="protein sequence ID" value="SDL02938.1"/>
    <property type="molecule type" value="Genomic_DNA"/>
</dbReference>
<dbReference type="CDD" id="cd06578">
    <property type="entry name" value="HemD"/>
    <property type="match status" value="1"/>
</dbReference>
<evidence type="ECO:0000313" key="12">
    <source>
        <dbReference type="Proteomes" id="UP000199008"/>
    </source>
</evidence>
<comment type="similarity">
    <text evidence="2 9">Belongs to the uroporphyrinogen-III synthase family.</text>
</comment>
<protein>
    <recommendedName>
        <fullName evidence="7 9">Uroporphyrinogen-III synthase</fullName>
        <ecNumber evidence="3 9">4.2.1.75</ecNumber>
    </recommendedName>
</protein>
<dbReference type="SUPFAM" id="SSF69618">
    <property type="entry name" value="HemD-like"/>
    <property type="match status" value="1"/>
</dbReference>
<evidence type="ECO:0000256" key="6">
    <source>
        <dbReference type="ARBA" id="ARBA00037589"/>
    </source>
</evidence>
<comment type="catalytic activity">
    <reaction evidence="8 9">
        <text>hydroxymethylbilane = uroporphyrinogen III + H2O</text>
        <dbReference type="Rhea" id="RHEA:18965"/>
        <dbReference type="ChEBI" id="CHEBI:15377"/>
        <dbReference type="ChEBI" id="CHEBI:57308"/>
        <dbReference type="ChEBI" id="CHEBI:57845"/>
        <dbReference type="EC" id="4.2.1.75"/>
    </reaction>
</comment>
<evidence type="ECO:0000259" key="10">
    <source>
        <dbReference type="Pfam" id="PF02602"/>
    </source>
</evidence>
<dbReference type="EC" id="4.2.1.75" evidence="3 9"/>
<keyword evidence="4 9" id="KW-0456">Lyase</keyword>
<dbReference type="Pfam" id="PF02602">
    <property type="entry name" value="HEM4"/>
    <property type="match status" value="1"/>
</dbReference>
<evidence type="ECO:0000313" key="11">
    <source>
        <dbReference type="EMBL" id="SDL02938.1"/>
    </source>
</evidence>
<dbReference type="GO" id="GO:0006782">
    <property type="term" value="P:protoporphyrinogen IX biosynthetic process"/>
    <property type="evidence" value="ECO:0007669"/>
    <property type="project" value="UniProtKB-UniRule"/>
</dbReference>
<proteinExistence type="inferred from homology"/>
<gene>
    <name evidence="11" type="ORF">SAMN05216216_11860</name>
</gene>
<dbReference type="Gene3D" id="3.40.50.10090">
    <property type="match status" value="2"/>
</dbReference>
<evidence type="ECO:0000256" key="4">
    <source>
        <dbReference type="ARBA" id="ARBA00023239"/>
    </source>
</evidence>
<feature type="domain" description="Tetrapyrrole biosynthesis uroporphyrinogen III synthase" evidence="10">
    <location>
        <begin position="25"/>
        <end position="230"/>
    </location>
</feature>
<dbReference type="GO" id="GO:0006780">
    <property type="term" value="P:uroporphyrinogen III biosynthetic process"/>
    <property type="evidence" value="ECO:0007669"/>
    <property type="project" value="UniProtKB-UniRule"/>
</dbReference>